<evidence type="ECO:0000256" key="7">
    <source>
        <dbReference type="ARBA" id="ARBA00022679"/>
    </source>
</evidence>
<dbReference type="SUPFAM" id="SSF52540">
    <property type="entry name" value="P-loop containing nucleoside triphosphate hydrolases"/>
    <property type="match status" value="1"/>
</dbReference>
<evidence type="ECO:0000256" key="1">
    <source>
        <dbReference type="ARBA" id="ARBA00003531"/>
    </source>
</evidence>
<sequence>MPNHSRPPKQLNALSTGQLWVVAAPSGGGKTSLVEAAINKLPHLVRSISFTTRPQRPGELDGVDYRFVDLMTFQHLIDSGDMLEYEQVFDNYYGTSSSFINTHLDNGNDVILTIDWQGARQIRQKRPHSKSIFILPPDIAALEKRLSNRGQDNHQIITKRMAQAPEQITHHVEFDYLVINDYFDNALQDIITIIRANRLSQPRQAQQHTELIDKLLSI</sequence>
<comment type="function">
    <text evidence="1 13">Essential for recycling GMP and indirectly, cGMP.</text>
</comment>
<dbReference type="Proteomes" id="UP000471298">
    <property type="component" value="Unassembled WGS sequence"/>
</dbReference>
<evidence type="ECO:0000313" key="16">
    <source>
        <dbReference type="Proteomes" id="UP000471298"/>
    </source>
</evidence>
<dbReference type="PROSITE" id="PS00856">
    <property type="entry name" value="GUANYLATE_KINASE_1"/>
    <property type="match status" value="1"/>
</dbReference>
<dbReference type="GO" id="GO:0004385">
    <property type="term" value="F:GMP kinase activity"/>
    <property type="evidence" value="ECO:0007669"/>
    <property type="project" value="UniProtKB-UniRule"/>
</dbReference>
<dbReference type="GO" id="GO:0005829">
    <property type="term" value="C:cytosol"/>
    <property type="evidence" value="ECO:0007669"/>
    <property type="project" value="TreeGrafter"/>
</dbReference>
<comment type="caution">
    <text evidence="15">The sequence shown here is derived from an EMBL/GenBank/DDBJ whole genome shotgun (WGS) entry which is preliminary data.</text>
</comment>
<dbReference type="RefSeq" id="WP_152810525.1">
    <property type="nucleotide sequence ID" value="NZ_WHNW01000007.1"/>
</dbReference>
<keyword evidence="8 13" id="KW-0547">Nucleotide-binding</keyword>
<dbReference type="PROSITE" id="PS50052">
    <property type="entry name" value="GUANYLATE_KINASE_2"/>
    <property type="match status" value="1"/>
</dbReference>
<evidence type="ECO:0000256" key="5">
    <source>
        <dbReference type="ARBA" id="ARBA00016296"/>
    </source>
</evidence>
<dbReference type="InterPro" id="IPR017665">
    <property type="entry name" value="Guanylate_kinase"/>
</dbReference>
<dbReference type="InterPro" id="IPR008145">
    <property type="entry name" value="GK/Ca_channel_bsu"/>
</dbReference>
<dbReference type="NCBIfam" id="TIGR03263">
    <property type="entry name" value="guanyl_kin"/>
    <property type="match status" value="1"/>
</dbReference>
<dbReference type="InterPro" id="IPR008144">
    <property type="entry name" value="Guanylate_kin-like_dom"/>
</dbReference>
<evidence type="ECO:0000313" key="15">
    <source>
        <dbReference type="EMBL" id="MPV86474.1"/>
    </source>
</evidence>
<organism evidence="15 16">
    <name type="scientific">Ostreibacterium oceani</name>
    <dbReference type="NCBI Taxonomy" id="2654998"/>
    <lineage>
        <taxon>Bacteria</taxon>
        <taxon>Pseudomonadati</taxon>
        <taxon>Pseudomonadota</taxon>
        <taxon>Gammaproteobacteria</taxon>
        <taxon>Cardiobacteriales</taxon>
        <taxon>Ostreibacteriaceae</taxon>
        <taxon>Ostreibacterium</taxon>
    </lineage>
</organism>
<dbReference type="CDD" id="cd00071">
    <property type="entry name" value="GMPK"/>
    <property type="match status" value="1"/>
</dbReference>
<comment type="subcellular location">
    <subcellularLocation>
        <location evidence="2 13">Cytoplasm</location>
    </subcellularLocation>
</comment>
<dbReference type="PANTHER" id="PTHR23117:SF13">
    <property type="entry name" value="GUANYLATE KINASE"/>
    <property type="match status" value="1"/>
</dbReference>
<dbReference type="InterPro" id="IPR020590">
    <property type="entry name" value="Guanylate_kinase_CS"/>
</dbReference>
<dbReference type="Pfam" id="PF00625">
    <property type="entry name" value="Guanylate_kin"/>
    <property type="match status" value="1"/>
</dbReference>
<evidence type="ECO:0000256" key="8">
    <source>
        <dbReference type="ARBA" id="ARBA00022741"/>
    </source>
</evidence>
<evidence type="ECO:0000256" key="6">
    <source>
        <dbReference type="ARBA" id="ARBA00022490"/>
    </source>
</evidence>
<gene>
    <name evidence="13" type="primary">gmk</name>
    <name evidence="15" type="ORF">GCU85_06985</name>
</gene>
<evidence type="ECO:0000256" key="2">
    <source>
        <dbReference type="ARBA" id="ARBA00004496"/>
    </source>
</evidence>
<dbReference type="SMART" id="SM00072">
    <property type="entry name" value="GuKc"/>
    <property type="match status" value="1"/>
</dbReference>
<comment type="similarity">
    <text evidence="3 13">Belongs to the guanylate kinase family.</text>
</comment>
<dbReference type="InParanoid" id="A0A6N7EUL5"/>
<evidence type="ECO:0000256" key="10">
    <source>
        <dbReference type="ARBA" id="ARBA00022840"/>
    </source>
</evidence>
<dbReference type="PANTHER" id="PTHR23117">
    <property type="entry name" value="GUANYLATE KINASE-RELATED"/>
    <property type="match status" value="1"/>
</dbReference>
<dbReference type="AlphaFoldDB" id="A0A6N7EUL5"/>
<dbReference type="HAMAP" id="MF_00328">
    <property type="entry name" value="Guanylate_kinase"/>
    <property type="match status" value="1"/>
</dbReference>
<evidence type="ECO:0000256" key="3">
    <source>
        <dbReference type="ARBA" id="ARBA00005790"/>
    </source>
</evidence>
<evidence type="ECO:0000256" key="11">
    <source>
        <dbReference type="ARBA" id="ARBA00030128"/>
    </source>
</evidence>
<dbReference type="InterPro" id="IPR027417">
    <property type="entry name" value="P-loop_NTPase"/>
</dbReference>
<dbReference type="EC" id="2.7.4.8" evidence="4 13"/>
<keyword evidence="9 13" id="KW-0418">Kinase</keyword>
<evidence type="ECO:0000256" key="4">
    <source>
        <dbReference type="ARBA" id="ARBA00012961"/>
    </source>
</evidence>
<comment type="catalytic activity">
    <reaction evidence="12 13">
        <text>GMP + ATP = GDP + ADP</text>
        <dbReference type="Rhea" id="RHEA:20780"/>
        <dbReference type="ChEBI" id="CHEBI:30616"/>
        <dbReference type="ChEBI" id="CHEBI:58115"/>
        <dbReference type="ChEBI" id="CHEBI:58189"/>
        <dbReference type="ChEBI" id="CHEBI:456216"/>
        <dbReference type="EC" id="2.7.4.8"/>
    </reaction>
</comment>
<dbReference type="GO" id="GO:0005524">
    <property type="term" value="F:ATP binding"/>
    <property type="evidence" value="ECO:0007669"/>
    <property type="project" value="UniProtKB-UniRule"/>
</dbReference>
<evidence type="ECO:0000256" key="12">
    <source>
        <dbReference type="ARBA" id="ARBA00048594"/>
    </source>
</evidence>
<dbReference type="Gene3D" id="3.30.63.10">
    <property type="entry name" value="Guanylate Kinase phosphate binding domain"/>
    <property type="match status" value="1"/>
</dbReference>
<dbReference type="FunCoup" id="A0A6N7EUL5">
    <property type="interactions" value="452"/>
</dbReference>
<keyword evidence="16" id="KW-1185">Reference proteome</keyword>
<dbReference type="Gene3D" id="3.40.50.300">
    <property type="entry name" value="P-loop containing nucleotide triphosphate hydrolases"/>
    <property type="match status" value="1"/>
</dbReference>
<dbReference type="FunFam" id="3.30.63.10:FF:000005">
    <property type="entry name" value="Guanylate kinase"/>
    <property type="match status" value="1"/>
</dbReference>
<proteinExistence type="inferred from homology"/>
<evidence type="ECO:0000256" key="13">
    <source>
        <dbReference type="HAMAP-Rule" id="MF_00328"/>
    </source>
</evidence>
<name>A0A6N7EUL5_9GAMM</name>
<reference evidence="15 16" key="1">
    <citation type="submission" date="2019-10" db="EMBL/GenBank/DDBJ databases">
        <title>Cardiobacteriales fam. a chemoheterotrophic member of the order Cardiobacteriales, and proposal of Cardiobacteriales fam. nov.</title>
        <authorList>
            <person name="Wang C."/>
        </authorList>
    </citation>
    <scope>NUCLEOTIDE SEQUENCE [LARGE SCALE GENOMIC DNA]</scope>
    <source>
        <strain evidence="15 16">ML27</strain>
    </source>
</reference>
<feature type="binding site" evidence="13">
    <location>
        <begin position="24"/>
        <end position="31"/>
    </location>
    <ligand>
        <name>ATP</name>
        <dbReference type="ChEBI" id="CHEBI:30616"/>
    </ligand>
</feature>
<dbReference type="EMBL" id="WHNW01000007">
    <property type="protein sequence ID" value="MPV86474.1"/>
    <property type="molecule type" value="Genomic_DNA"/>
</dbReference>
<protein>
    <recommendedName>
        <fullName evidence="5 13">Guanylate kinase</fullName>
        <ecNumber evidence="4 13">2.7.4.8</ecNumber>
    </recommendedName>
    <alternativeName>
        <fullName evidence="11 13">GMP kinase</fullName>
    </alternativeName>
</protein>
<keyword evidence="7 13" id="KW-0808">Transferase</keyword>
<keyword evidence="6 13" id="KW-0963">Cytoplasm</keyword>
<keyword evidence="10 13" id="KW-0067">ATP-binding</keyword>
<accession>A0A6N7EUL5</accession>
<evidence type="ECO:0000259" key="14">
    <source>
        <dbReference type="PROSITE" id="PS50052"/>
    </source>
</evidence>
<evidence type="ECO:0000256" key="9">
    <source>
        <dbReference type="ARBA" id="ARBA00022777"/>
    </source>
</evidence>
<feature type="domain" description="Guanylate kinase-like" evidence="14">
    <location>
        <begin position="17"/>
        <end position="195"/>
    </location>
</feature>